<reference evidence="1 2" key="1">
    <citation type="submission" date="2019-04" db="EMBL/GenBank/DDBJ databases">
        <title>Draft genome of the big-headed turtle Platysternon megacephalum.</title>
        <authorList>
            <person name="Gong S."/>
        </authorList>
    </citation>
    <scope>NUCLEOTIDE SEQUENCE [LARGE SCALE GENOMIC DNA]</scope>
    <source>
        <strain evidence="1">DO16091913</strain>
        <tissue evidence="1">Muscle</tissue>
    </source>
</reference>
<evidence type="ECO:0000313" key="1">
    <source>
        <dbReference type="EMBL" id="TFK04324.1"/>
    </source>
</evidence>
<sequence length="106" mass="11574">MEQTGECETLANALTSTACAPCCPCHPMPVPLMAPSPRLQAELVGKSLAPAQHPGRYHPRRPAWTGSAWLLPGPLLRYVKAKLREQSVRGELDTRMVLPPCCRQSS</sequence>
<dbReference type="EMBL" id="QXTE01000140">
    <property type="protein sequence ID" value="TFK04324.1"/>
    <property type="molecule type" value="Genomic_DNA"/>
</dbReference>
<organism evidence="1 2">
    <name type="scientific">Platysternon megacephalum</name>
    <name type="common">big-headed turtle</name>
    <dbReference type="NCBI Taxonomy" id="55544"/>
    <lineage>
        <taxon>Eukaryota</taxon>
        <taxon>Metazoa</taxon>
        <taxon>Chordata</taxon>
        <taxon>Craniata</taxon>
        <taxon>Vertebrata</taxon>
        <taxon>Euteleostomi</taxon>
        <taxon>Archelosauria</taxon>
        <taxon>Testudinata</taxon>
        <taxon>Testudines</taxon>
        <taxon>Cryptodira</taxon>
        <taxon>Durocryptodira</taxon>
        <taxon>Testudinoidea</taxon>
        <taxon>Platysternidae</taxon>
        <taxon>Platysternon</taxon>
    </lineage>
</organism>
<evidence type="ECO:0000313" key="2">
    <source>
        <dbReference type="Proteomes" id="UP000297703"/>
    </source>
</evidence>
<gene>
    <name evidence="1" type="ORF">DR999_PMT13180</name>
</gene>
<protein>
    <submittedName>
        <fullName evidence="1">BCL-6 corepressor-like protein 1</fullName>
    </submittedName>
</protein>
<proteinExistence type="predicted"/>
<name>A0A4D9ECN6_9SAUR</name>
<dbReference type="Proteomes" id="UP000297703">
    <property type="component" value="Unassembled WGS sequence"/>
</dbReference>
<reference evidence="1 2" key="2">
    <citation type="submission" date="2019-04" db="EMBL/GenBank/DDBJ databases">
        <title>The genome sequence of big-headed turtle.</title>
        <authorList>
            <person name="Gong S."/>
        </authorList>
    </citation>
    <scope>NUCLEOTIDE SEQUENCE [LARGE SCALE GENOMIC DNA]</scope>
    <source>
        <strain evidence="1">DO16091913</strain>
        <tissue evidence="1">Muscle</tissue>
    </source>
</reference>
<keyword evidence="2" id="KW-1185">Reference proteome</keyword>
<accession>A0A4D9ECN6</accession>
<dbReference type="AlphaFoldDB" id="A0A4D9ECN6"/>
<comment type="caution">
    <text evidence="1">The sequence shown here is derived from an EMBL/GenBank/DDBJ whole genome shotgun (WGS) entry which is preliminary data.</text>
</comment>